<evidence type="ECO:0000313" key="1">
    <source>
        <dbReference type="EMBL" id="RXH54395.1"/>
    </source>
</evidence>
<dbReference type="AlphaFoldDB" id="A0A4Q0STR7"/>
<reference evidence="1 2" key="1">
    <citation type="submission" date="2018-11" db="EMBL/GenBank/DDBJ databases">
        <authorList>
            <person name="Mardanov A.V."/>
            <person name="Ravin N.V."/>
            <person name="Dedysh S.N."/>
        </authorList>
    </citation>
    <scope>NUCLEOTIDE SEQUENCE [LARGE SCALE GENOMIC DNA]</scope>
    <source>
        <strain evidence="1 2">AF10</strain>
    </source>
</reference>
<keyword evidence="2" id="KW-1185">Reference proteome</keyword>
<dbReference type="PROSITE" id="PS51257">
    <property type="entry name" value="PROKAR_LIPOPROTEIN"/>
    <property type="match status" value="1"/>
</dbReference>
<dbReference type="InterPro" id="IPR009078">
    <property type="entry name" value="Ferritin-like_SF"/>
</dbReference>
<dbReference type="PANTHER" id="PTHR31694">
    <property type="entry name" value="DESICCATION-LIKE PROTEIN"/>
    <property type="match status" value="1"/>
</dbReference>
<dbReference type="InterPro" id="IPR052965">
    <property type="entry name" value="Pigment-catalase-like"/>
</dbReference>
<dbReference type="EMBL" id="RDSM01000004">
    <property type="protein sequence ID" value="RXH54395.1"/>
    <property type="molecule type" value="Genomic_DNA"/>
</dbReference>
<evidence type="ECO:0000313" key="2">
    <source>
        <dbReference type="Proteomes" id="UP000289437"/>
    </source>
</evidence>
<dbReference type="Proteomes" id="UP000289437">
    <property type="component" value="Unassembled WGS sequence"/>
</dbReference>
<proteinExistence type="predicted"/>
<sequence length="284" mass="29384">MSRRDFLAGAGAGVVLTTGCNSSPVPTVTAPVTPTPATTTADQDLLNFALNLQYLEAEFYLRATTGQGLSSADIGASPGTVTGGTQVTFATPAVQEYALELANDELLHVRYLRKQLGSLAVDRPAIDLTGFSGFAATAGIATAFSPFTDENSFIVGAFLFEEVGVTAFHGAANLFTTRANATSLASMMAIEAYHSGLLRTLLAGLATPYPTYANQISTLRAKLGGGNETPVSALSIVAENNNCAVYERTTDQVLHILYATGAGVVARGGFFPDGVNGKITATAS</sequence>
<gene>
    <name evidence="1" type="ORF">GRAN_4691</name>
</gene>
<dbReference type="PROSITE" id="PS51318">
    <property type="entry name" value="TAT"/>
    <property type="match status" value="1"/>
</dbReference>
<protein>
    <submittedName>
        <fullName evidence="1">Dessication-associated protein</fullName>
    </submittedName>
</protein>
<name>A0A4Q0STR7_9BACT</name>
<organism evidence="1 2">
    <name type="scientific">Granulicella sibirica</name>
    <dbReference type="NCBI Taxonomy" id="2479048"/>
    <lineage>
        <taxon>Bacteria</taxon>
        <taxon>Pseudomonadati</taxon>
        <taxon>Acidobacteriota</taxon>
        <taxon>Terriglobia</taxon>
        <taxon>Terriglobales</taxon>
        <taxon>Acidobacteriaceae</taxon>
        <taxon>Granulicella</taxon>
    </lineage>
</organism>
<dbReference type="NCBIfam" id="TIGR01409">
    <property type="entry name" value="TAT_signal_seq"/>
    <property type="match status" value="1"/>
</dbReference>
<comment type="caution">
    <text evidence="1">The sequence shown here is derived from an EMBL/GenBank/DDBJ whole genome shotgun (WGS) entry which is preliminary data.</text>
</comment>
<dbReference type="InterPro" id="IPR019546">
    <property type="entry name" value="TAT_signal_bac_arc"/>
</dbReference>
<dbReference type="OrthoDB" id="954262at2"/>
<reference evidence="2" key="2">
    <citation type="submission" date="2019-02" db="EMBL/GenBank/DDBJ databases">
        <title>Granulicella sibirica sp. nov., a psychrotolerant acidobacterium isolated from an organic soil layer in forested tundra, West Siberia.</title>
        <authorList>
            <person name="Oshkin I.Y."/>
            <person name="Kulichevskaya I.S."/>
            <person name="Rijpstra W.I.C."/>
            <person name="Sinninghe Damste J.S."/>
            <person name="Rakitin A.L."/>
            <person name="Ravin N.V."/>
            <person name="Dedysh S.N."/>
        </authorList>
    </citation>
    <scope>NUCLEOTIDE SEQUENCE [LARGE SCALE GENOMIC DNA]</scope>
    <source>
        <strain evidence="2">AF10</strain>
    </source>
</reference>
<dbReference type="Pfam" id="PF13668">
    <property type="entry name" value="Ferritin_2"/>
    <property type="match status" value="1"/>
</dbReference>
<accession>A0A4Q0STR7</accession>
<dbReference type="InterPro" id="IPR006311">
    <property type="entry name" value="TAT_signal"/>
</dbReference>
<dbReference type="SUPFAM" id="SSF47240">
    <property type="entry name" value="Ferritin-like"/>
    <property type="match status" value="1"/>
</dbReference>
<dbReference type="RefSeq" id="WP_161571113.1">
    <property type="nucleotide sequence ID" value="NZ_RDSM01000004.1"/>
</dbReference>
<dbReference type="PANTHER" id="PTHR31694:SF26">
    <property type="entry name" value="OS05G0151100 PROTEIN"/>
    <property type="match status" value="1"/>
</dbReference>